<evidence type="ECO:0000256" key="1">
    <source>
        <dbReference type="ARBA" id="ARBA00022723"/>
    </source>
</evidence>
<keyword evidence="6" id="KW-0560">Oxidoreductase</keyword>
<accession>A0AAV9H3L9</accession>
<dbReference type="InterPro" id="IPR002227">
    <property type="entry name" value="Tyrosinase_Cu-bd"/>
</dbReference>
<dbReference type="EMBL" id="MU865915">
    <property type="protein sequence ID" value="KAK4455207.1"/>
    <property type="molecule type" value="Genomic_DNA"/>
</dbReference>
<evidence type="ECO:0000259" key="4">
    <source>
        <dbReference type="PROSITE" id="PS00497"/>
    </source>
</evidence>
<protein>
    <submittedName>
        <fullName evidence="6">Monooxygenase</fullName>
    </submittedName>
</protein>
<reference evidence="6" key="2">
    <citation type="submission" date="2023-05" db="EMBL/GenBank/DDBJ databases">
        <authorList>
            <consortium name="Lawrence Berkeley National Laboratory"/>
            <person name="Steindorff A."/>
            <person name="Hensen N."/>
            <person name="Bonometti L."/>
            <person name="Westerberg I."/>
            <person name="Brannstrom I.O."/>
            <person name="Guillou S."/>
            <person name="Cros-Aarteil S."/>
            <person name="Calhoun S."/>
            <person name="Haridas S."/>
            <person name="Kuo A."/>
            <person name="Mondo S."/>
            <person name="Pangilinan J."/>
            <person name="Riley R."/>
            <person name="Labutti K."/>
            <person name="Andreopoulos B."/>
            <person name="Lipzen A."/>
            <person name="Chen C."/>
            <person name="Yanf M."/>
            <person name="Daum C."/>
            <person name="Ng V."/>
            <person name="Clum A."/>
            <person name="Ohm R."/>
            <person name="Martin F."/>
            <person name="Silar P."/>
            <person name="Natvig D."/>
            <person name="Lalanne C."/>
            <person name="Gautier V."/>
            <person name="Ament-Velasquez S.L."/>
            <person name="Kruys A."/>
            <person name="Hutchinson M.I."/>
            <person name="Powell A.J."/>
            <person name="Barry K."/>
            <person name="Miller A.N."/>
            <person name="Grigoriev I.V."/>
            <person name="Debuchy R."/>
            <person name="Gladieux P."/>
            <person name="Thoren M.H."/>
            <person name="Johannesson H."/>
        </authorList>
    </citation>
    <scope>NUCLEOTIDE SEQUENCE</scope>
    <source>
        <strain evidence="6">PSN243</strain>
    </source>
</reference>
<dbReference type="GO" id="GO:0046872">
    <property type="term" value="F:metal ion binding"/>
    <property type="evidence" value="ECO:0007669"/>
    <property type="project" value="UniProtKB-KW"/>
</dbReference>
<feature type="chain" id="PRO_5043496884" evidence="3">
    <location>
        <begin position="16"/>
        <end position="324"/>
    </location>
</feature>
<keyword evidence="7" id="KW-1185">Reference proteome</keyword>
<dbReference type="Proteomes" id="UP001321760">
    <property type="component" value="Unassembled WGS sequence"/>
</dbReference>
<dbReference type="Gene3D" id="1.10.1280.10">
    <property type="entry name" value="Di-copper center containing domain from catechol oxidase"/>
    <property type="match status" value="1"/>
</dbReference>
<proteinExistence type="predicted"/>
<sequence>MKLLQLTTLAGAVLAVPADLSSRQTCSSPKLRKSWSKATAAEKTAYINAALCLVTKPSRLKVKDHSTLYDDFSYVHARLTKEIHSYAVFLPWHRYFVHVYENALRECGYTGTAMYWDWVADSAAPSRASVWDPVLGFGGNGVSTGDNGPRKRVIDGPFKNLRPVYWSLDVQPHWLSRDWTPADPASGRIEISGHDYTPAIMNSINAETKYDDFRYRLESGPHAAVHGGVGGGNRGLGDLGFHDASPNDPLFFLHHTQVDRLWWLWQQQNPSARTMAYEGTRPLPDGLAGPPATLNDPLLMAGLAPDGIVRDYMDVKGGKLCYTY</sequence>
<dbReference type="PROSITE" id="PS00498">
    <property type="entry name" value="TYROSINASE_2"/>
    <property type="match status" value="1"/>
</dbReference>
<evidence type="ECO:0000259" key="5">
    <source>
        <dbReference type="PROSITE" id="PS00498"/>
    </source>
</evidence>
<organism evidence="6 7">
    <name type="scientific">Podospora aff. communis PSN243</name>
    <dbReference type="NCBI Taxonomy" id="3040156"/>
    <lineage>
        <taxon>Eukaryota</taxon>
        <taxon>Fungi</taxon>
        <taxon>Dikarya</taxon>
        <taxon>Ascomycota</taxon>
        <taxon>Pezizomycotina</taxon>
        <taxon>Sordariomycetes</taxon>
        <taxon>Sordariomycetidae</taxon>
        <taxon>Sordariales</taxon>
        <taxon>Podosporaceae</taxon>
        <taxon>Podospora</taxon>
    </lineage>
</organism>
<dbReference type="PANTHER" id="PTHR11474:SF126">
    <property type="entry name" value="TYROSINASE-LIKE PROTEIN TYR-1-RELATED"/>
    <property type="match status" value="1"/>
</dbReference>
<keyword evidence="1" id="KW-0479">Metal-binding</keyword>
<dbReference type="SUPFAM" id="SSF48056">
    <property type="entry name" value="Di-copper centre-containing domain"/>
    <property type="match status" value="1"/>
</dbReference>
<feature type="signal peptide" evidence="3">
    <location>
        <begin position="1"/>
        <end position="15"/>
    </location>
</feature>
<dbReference type="PRINTS" id="PR00092">
    <property type="entry name" value="TYROSINASE"/>
</dbReference>
<evidence type="ECO:0000313" key="6">
    <source>
        <dbReference type="EMBL" id="KAK4455207.1"/>
    </source>
</evidence>
<dbReference type="GO" id="GO:0004497">
    <property type="term" value="F:monooxygenase activity"/>
    <property type="evidence" value="ECO:0007669"/>
    <property type="project" value="UniProtKB-KW"/>
</dbReference>
<gene>
    <name evidence="6" type="ORF">QBC34DRAFT_465264</name>
</gene>
<dbReference type="InterPro" id="IPR050316">
    <property type="entry name" value="Tyrosinase/Hemocyanin"/>
</dbReference>
<evidence type="ECO:0000256" key="3">
    <source>
        <dbReference type="SAM" id="SignalP"/>
    </source>
</evidence>
<keyword evidence="6" id="KW-0503">Monooxygenase</keyword>
<keyword evidence="2" id="KW-0186">Copper</keyword>
<feature type="domain" description="Tyrosinase copper-binding" evidence="4">
    <location>
        <begin position="84"/>
        <end position="101"/>
    </location>
</feature>
<dbReference type="AlphaFoldDB" id="A0AAV9H3L9"/>
<evidence type="ECO:0000256" key="2">
    <source>
        <dbReference type="ARBA" id="ARBA00023008"/>
    </source>
</evidence>
<comment type="caution">
    <text evidence="6">The sequence shown here is derived from an EMBL/GenBank/DDBJ whole genome shotgun (WGS) entry which is preliminary data.</text>
</comment>
<evidence type="ECO:0000313" key="7">
    <source>
        <dbReference type="Proteomes" id="UP001321760"/>
    </source>
</evidence>
<dbReference type="PROSITE" id="PS00497">
    <property type="entry name" value="TYROSINASE_1"/>
    <property type="match status" value="1"/>
</dbReference>
<reference evidence="6" key="1">
    <citation type="journal article" date="2023" name="Mol. Phylogenet. Evol.">
        <title>Genome-scale phylogeny and comparative genomics of the fungal order Sordariales.</title>
        <authorList>
            <person name="Hensen N."/>
            <person name="Bonometti L."/>
            <person name="Westerberg I."/>
            <person name="Brannstrom I.O."/>
            <person name="Guillou S."/>
            <person name="Cros-Aarteil S."/>
            <person name="Calhoun S."/>
            <person name="Haridas S."/>
            <person name="Kuo A."/>
            <person name="Mondo S."/>
            <person name="Pangilinan J."/>
            <person name="Riley R."/>
            <person name="LaButti K."/>
            <person name="Andreopoulos B."/>
            <person name="Lipzen A."/>
            <person name="Chen C."/>
            <person name="Yan M."/>
            <person name="Daum C."/>
            <person name="Ng V."/>
            <person name="Clum A."/>
            <person name="Steindorff A."/>
            <person name="Ohm R.A."/>
            <person name="Martin F."/>
            <person name="Silar P."/>
            <person name="Natvig D.O."/>
            <person name="Lalanne C."/>
            <person name="Gautier V."/>
            <person name="Ament-Velasquez S.L."/>
            <person name="Kruys A."/>
            <person name="Hutchinson M.I."/>
            <person name="Powell A.J."/>
            <person name="Barry K."/>
            <person name="Miller A.N."/>
            <person name="Grigoriev I.V."/>
            <person name="Debuchy R."/>
            <person name="Gladieux P."/>
            <person name="Hiltunen Thoren M."/>
            <person name="Johannesson H."/>
        </authorList>
    </citation>
    <scope>NUCLEOTIDE SEQUENCE</scope>
    <source>
        <strain evidence="6">PSN243</strain>
    </source>
</reference>
<dbReference type="InterPro" id="IPR008922">
    <property type="entry name" value="Di-copper_centre_dom_sf"/>
</dbReference>
<name>A0AAV9H3L9_9PEZI</name>
<dbReference type="PANTHER" id="PTHR11474">
    <property type="entry name" value="TYROSINASE FAMILY MEMBER"/>
    <property type="match status" value="1"/>
</dbReference>
<keyword evidence="3" id="KW-0732">Signal</keyword>
<feature type="domain" description="Tyrosinase copper-binding" evidence="5">
    <location>
        <begin position="248"/>
        <end position="259"/>
    </location>
</feature>
<dbReference type="Pfam" id="PF00264">
    <property type="entry name" value="Tyrosinase"/>
    <property type="match status" value="1"/>
</dbReference>